<dbReference type="Gene3D" id="1.10.1420.10">
    <property type="match status" value="2"/>
</dbReference>
<proteinExistence type="inferred from homology"/>
<comment type="similarity">
    <text evidence="1">Belongs to the DNA mismatch repair MutS family. MSH3 subfamily.</text>
</comment>
<feature type="compositionally biased region" description="Basic and acidic residues" evidence="11">
    <location>
        <begin position="60"/>
        <end position="69"/>
    </location>
</feature>
<dbReference type="SMART" id="SM00533">
    <property type="entry name" value="MUTSd"/>
    <property type="match status" value="1"/>
</dbReference>
<dbReference type="Gene3D" id="3.40.50.300">
    <property type="entry name" value="P-loop containing nucleotide triphosphate hydrolases"/>
    <property type="match status" value="1"/>
</dbReference>
<dbReference type="Pfam" id="PF05188">
    <property type="entry name" value="MutS_II"/>
    <property type="match status" value="1"/>
</dbReference>
<evidence type="ECO:0000256" key="7">
    <source>
        <dbReference type="ARBA" id="ARBA00023204"/>
    </source>
</evidence>
<feature type="compositionally biased region" description="Low complexity" evidence="11">
    <location>
        <begin position="48"/>
        <end position="59"/>
    </location>
</feature>
<dbReference type="GO" id="GO:0006312">
    <property type="term" value="P:mitotic recombination"/>
    <property type="evidence" value="ECO:0007669"/>
    <property type="project" value="TreeGrafter"/>
</dbReference>
<keyword evidence="14" id="KW-1185">Reference proteome</keyword>
<dbReference type="GO" id="GO:0030983">
    <property type="term" value="F:mismatched DNA binding"/>
    <property type="evidence" value="ECO:0007669"/>
    <property type="project" value="InterPro"/>
</dbReference>
<dbReference type="InterPro" id="IPR016151">
    <property type="entry name" value="DNA_mismatch_repair_MutS_N"/>
</dbReference>
<feature type="compositionally biased region" description="Basic and acidic residues" evidence="11">
    <location>
        <begin position="17"/>
        <end position="30"/>
    </location>
</feature>
<dbReference type="PANTHER" id="PTHR11361">
    <property type="entry name" value="DNA MISMATCH REPAIR PROTEIN MUTS FAMILY MEMBER"/>
    <property type="match status" value="1"/>
</dbReference>
<dbReference type="GO" id="GO:0140664">
    <property type="term" value="F:ATP-dependent DNA damage sensor activity"/>
    <property type="evidence" value="ECO:0007669"/>
    <property type="project" value="InterPro"/>
</dbReference>
<dbReference type="InterPro" id="IPR045076">
    <property type="entry name" value="MutS"/>
</dbReference>
<dbReference type="Pfam" id="PF01624">
    <property type="entry name" value="MutS_I"/>
    <property type="match status" value="1"/>
</dbReference>
<dbReference type="EMBL" id="JANBOJ010000064">
    <property type="protein sequence ID" value="KAJ1723512.1"/>
    <property type="molecule type" value="Genomic_DNA"/>
</dbReference>
<keyword evidence="7" id="KW-0234">DNA repair</keyword>
<dbReference type="SUPFAM" id="SSF52540">
    <property type="entry name" value="P-loop containing nucleoside triphosphate hydrolases"/>
    <property type="match status" value="1"/>
</dbReference>
<evidence type="ECO:0000256" key="8">
    <source>
        <dbReference type="ARBA" id="ARBA00025902"/>
    </source>
</evidence>
<organism evidence="13 14">
    <name type="scientific">Coemansia erecta</name>
    <dbReference type="NCBI Taxonomy" id="147472"/>
    <lineage>
        <taxon>Eukaryota</taxon>
        <taxon>Fungi</taxon>
        <taxon>Fungi incertae sedis</taxon>
        <taxon>Zoopagomycota</taxon>
        <taxon>Kickxellomycotina</taxon>
        <taxon>Kickxellomycetes</taxon>
        <taxon>Kickxellales</taxon>
        <taxon>Kickxellaceae</taxon>
        <taxon>Coemansia</taxon>
    </lineage>
</organism>
<dbReference type="SUPFAM" id="SSF48334">
    <property type="entry name" value="DNA repair protein MutS, domain III"/>
    <property type="match status" value="1"/>
</dbReference>
<sequence>MGVPSKRVQASLSSFFKRKEPAAKKQREEEAPPVTTPRPAKRPRVTRAAAKPSAAPDSDGGSKEEHANEEGEEEGDEEEAASLVASTATHLSQLSMRGPLSSTHVQLVRRQAGAKYTALEEQVLDLKQQHRSSVLMVEVGYKYRFFGEDARIASQVLSIMCTQGGNSFYSASVPTPRLRVHLRRLVHAGYRVAVVRQQETAALKAAGSNRSAPFTRAVGEIVTPATLVEEEDEGDAPWLLSVAELGGTLGLAAVQPATGAVLVDDFAATHDALATRLAHLRPRELLLPRTLGAEAHRVLALYAGRTLDAAESPEPLLEHAGRTHVTFTDEPAPAVDRCAGLDALGMAPHIADLAPAAERALARVLAYLAPLGMARMVLAHGGAFARFHTRTHMLLSATALEALQVFGEDSLFATVDCTRTAFGRRMLRRWVAHPLVDAEALAARHDAVAYLRAGLLGEHAEDSGLAAAHVRMRSLGDVERGLSRVYYAMAAPAELARVLRSLAQAAELLPAAAPKAAPALVGRVLRQAHQPELRQLLAGWLASIDAKAARAGHKARMFTAGPLSELLATHHRRVQEAEQALQDEAPRAARALGLRDFAFRSISGIDCLVDVRATQTVPADWVRVSSTKTHRRYHTPATVRLLAEREQCREALQLAAAQAYTDFLAQISAHHVALRQLVAALATFDALTALATLAASPGYCRPQMADEEAAHVRLVGAEHPVLRRHTAAYVPNDVDLRAGQAVLLTGPNAGGKSSLIRTVAVLCVLAQSGSYVSAQSAHLGILDAVHTRMGAHDDLMRGRSTFMVEMLETAAILQQSTSRSLAIIDELGRGTSTHDGAAIAYAVLAQLVASRVPTLFVTHYAHIVDAFAANDSVKPCHMAYVEEKTADGIAELTFLYALREGASRDSFGLNVARIAGLPHALLLRARERAEWMRVDIESKRAAKHARDLQLAVRAALNG</sequence>
<dbReference type="Gene3D" id="3.30.420.110">
    <property type="entry name" value="MutS, connector domain"/>
    <property type="match status" value="1"/>
</dbReference>
<dbReference type="SUPFAM" id="SSF55271">
    <property type="entry name" value="DNA repair protein MutS, domain I"/>
    <property type="match status" value="1"/>
</dbReference>
<dbReference type="InterPro" id="IPR007860">
    <property type="entry name" value="DNA_mmatch_repair_MutS_con_dom"/>
</dbReference>
<dbReference type="InterPro" id="IPR036187">
    <property type="entry name" value="DNA_mismatch_repair_MutS_sf"/>
</dbReference>
<reference evidence="13" key="1">
    <citation type="submission" date="2022-07" db="EMBL/GenBank/DDBJ databases">
        <title>Phylogenomic reconstructions and comparative analyses of Kickxellomycotina fungi.</title>
        <authorList>
            <person name="Reynolds N.K."/>
            <person name="Stajich J.E."/>
            <person name="Barry K."/>
            <person name="Grigoriev I.V."/>
            <person name="Crous P."/>
            <person name="Smith M.E."/>
        </authorList>
    </citation>
    <scope>NUCLEOTIDE SEQUENCE</scope>
    <source>
        <strain evidence="13">NBRC 32514</strain>
    </source>
</reference>
<dbReference type="Proteomes" id="UP001149813">
    <property type="component" value="Unassembled WGS sequence"/>
</dbReference>
<evidence type="ECO:0000256" key="3">
    <source>
        <dbReference type="ARBA" id="ARBA00022741"/>
    </source>
</evidence>
<accession>A0A9W7Y448</accession>
<dbReference type="SUPFAM" id="SSF53150">
    <property type="entry name" value="DNA repair protein MutS, domain II"/>
    <property type="match status" value="1"/>
</dbReference>
<evidence type="ECO:0000259" key="12">
    <source>
        <dbReference type="PROSITE" id="PS00486"/>
    </source>
</evidence>
<evidence type="ECO:0000256" key="6">
    <source>
        <dbReference type="ARBA" id="ARBA00023125"/>
    </source>
</evidence>
<evidence type="ECO:0000256" key="10">
    <source>
        <dbReference type="ARBA" id="ARBA00073774"/>
    </source>
</evidence>
<dbReference type="Pfam" id="PF05192">
    <property type="entry name" value="MutS_III"/>
    <property type="match status" value="1"/>
</dbReference>
<evidence type="ECO:0000256" key="5">
    <source>
        <dbReference type="ARBA" id="ARBA00022840"/>
    </source>
</evidence>
<dbReference type="GO" id="GO:0006298">
    <property type="term" value="P:mismatch repair"/>
    <property type="evidence" value="ECO:0007669"/>
    <property type="project" value="InterPro"/>
</dbReference>
<dbReference type="Pfam" id="PF00488">
    <property type="entry name" value="MutS_V"/>
    <property type="match status" value="1"/>
</dbReference>
<dbReference type="InterPro" id="IPR000432">
    <property type="entry name" value="DNA_mismatch_repair_MutS_C"/>
</dbReference>
<feature type="compositionally biased region" description="Acidic residues" evidence="11">
    <location>
        <begin position="70"/>
        <end position="80"/>
    </location>
</feature>
<comment type="caution">
    <text evidence="13">The sequence shown here is derived from an EMBL/GenBank/DDBJ whole genome shotgun (WGS) entry which is preliminary data.</text>
</comment>
<feature type="region of interest" description="Disordered" evidence="11">
    <location>
        <begin position="1"/>
        <end position="86"/>
    </location>
</feature>
<feature type="domain" description="DNA mismatch repair proteins mutS family" evidence="12">
    <location>
        <begin position="820"/>
        <end position="836"/>
    </location>
</feature>
<keyword evidence="5" id="KW-0067">ATP-binding</keyword>
<dbReference type="PIRSF" id="PIRSF037677">
    <property type="entry name" value="DNA_mis_repair_Msh6"/>
    <property type="match status" value="1"/>
</dbReference>
<keyword evidence="3" id="KW-0547">Nucleotide-binding</keyword>
<evidence type="ECO:0000313" key="14">
    <source>
        <dbReference type="Proteomes" id="UP001149813"/>
    </source>
</evidence>
<keyword evidence="6" id="KW-0238">DNA-binding</keyword>
<dbReference type="AlphaFoldDB" id="A0A9W7Y448"/>
<dbReference type="OrthoDB" id="10252754at2759"/>
<evidence type="ECO:0000256" key="4">
    <source>
        <dbReference type="ARBA" id="ARBA00022763"/>
    </source>
</evidence>
<evidence type="ECO:0000313" key="13">
    <source>
        <dbReference type="EMBL" id="KAJ1723512.1"/>
    </source>
</evidence>
<keyword evidence="4" id="KW-0227">DNA damage</keyword>
<gene>
    <name evidence="13" type="primary">MSH3</name>
    <name evidence="13" type="ORF">LPJ53_002169</name>
</gene>
<dbReference type="InterPro" id="IPR007696">
    <property type="entry name" value="DNA_mismatch_repair_MutS_core"/>
</dbReference>
<dbReference type="PANTHER" id="PTHR11361:SF122">
    <property type="entry name" value="DNA MISMATCH REPAIR PROTEIN MSH3"/>
    <property type="match status" value="1"/>
</dbReference>
<evidence type="ECO:0000256" key="1">
    <source>
        <dbReference type="ARBA" id="ARBA00007094"/>
    </source>
</evidence>
<dbReference type="InterPro" id="IPR007695">
    <property type="entry name" value="DNA_mismatch_repair_MutS-lik_N"/>
</dbReference>
<evidence type="ECO:0000256" key="2">
    <source>
        <dbReference type="ARBA" id="ARBA00022151"/>
    </source>
</evidence>
<evidence type="ECO:0000256" key="11">
    <source>
        <dbReference type="SAM" id="MobiDB-lite"/>
    </source>
</evidence>
<dbReference type="SMART" id="SM00534">
    <property type="entry name" value="MUTSac"/>
    <property type="match status" value="1"/>
</dbReference>
<dbReference type="FunFam" id="3.40.1170.10:FF:000004">
    <property type="entry name" value="DNA mismatch repair protein"/>
    <property type="match status" value="1"/>
</dbReference>
<dbReference type="GO" id="GO:0005634">
    <property type="term" value="C:nucleus"/>
    <property type="evidence" value="ECO:0007669"/>
    <property type="project" value="TreeGrafter"/>
</dbReference>
<dbReference type="GO" id="GO:0005524">
    <property type="term" value="F:ATP binding"/>
    <property type="evidence" value="ECO:0007669"/>
    <property type="project" value="UniProtKB-KW"/>
</dbReference>
<dbReference type="InterPro" id="IPR017261">
    <property type="entry name" value="DNA_mismatch_repair_MutS/MSH"/>
</dbReference>
<evidence type="ECO:0000256" key="9">
    <source>
        <dbReference type="ARBA" id="ARBA00029792"/>
    </source>
</evidence>
<dbReference type="NCBIfam" id="NF003810">
    <property type="entry name" value="PRK05399.1"/>
    <property type="match status" value="1"/>
</dbReference>
<dbReference type="InterPro" id="IPR027417">
    <property type="entry name" value="P-loop_NTPase"/>
</dbReference>
<dbReference type="InterPro" id="IPR036678">
    <property type="entry name" value="MutS_con_dom_sf"/>
</dbReference>
<dbReference type="PROSITE" id="PS00486">
    <property type="entry name" value="DNA_MISMATCH_REPAIR_2"/>
    <property type="match status" value="1"/>
</dbReference>
<name>A0A9W7Y448_9FUNG</name>
<protein>
    <recommendedName>
        <fullName evidence="2 10">DNA mismatch repair protein MSH3</fullName>
    </recommendedName>
    <alternativeName>
        <fullName evidence="2 10">DNA mismatch repair protein MSH3</fullName>
    </alternativeName>
    <alternativeName>
        <fullName evidence="9">MutS protein homolog 3</fullName>
    </alternativeName>
</protein>
<dbReference type="Gene3D" id="3.40.1170.10">
    <property type="entry name" value="DNA repair protein MutS, domain I"/>
    <property type="match status" value="1"/>
</dbReference>
<comment type="subunit">
    <text evidence="8">Heterodimer consisting of MSH2-MSH3 (MutS beta). Forms a ternary complex with MutL alpha (MLH1-PMS1).</text>
</comment>